<dbReference type="EMBL" id="CP051167">
    <property type="protein sequence ID" value="QIZ73855.1"/>
    <property type="molecule type" value="Genomic_DNA"/>
</dbReference>
<dbReference type="Proteomes" id="UP000500857">
    <property type="component" value="Chromosome"/>
</dbReference>
<name>A0A6H1U5D7_9CYAN</name>
<dbReference type="AlphaFoldDB" id="A0A6H1U5D7"/>
<evidence type="ECO:0000313" key="2">
    <source>
        <dbReference type="Proteomes" id="UP000500857"/>
    </source>
</evidence>
<keyword evidence="2" id="KW-1185">Reference proteome</keyword>
<dbReference type="KEGG" id="oxy:HCG48_20675"/>
<proteinExistence type="predicted"/>
<evidence type="ECO:0008006" key="3">
    <source>
        <dbReference type="Google" id="ProtNLM"/>
    </source>
</evidence>
<gene>
    <name evidence="1" type="ORF">HCG48_20675</name>
</gene>
<organism evidence="1 2">
    <name type="scientific">Oxynema aestuarii AP17</name>
    <dbReference type="NCBI Taxonomy" id="2064643"/>
    <lineage>
        <taxon>Bacteria</taxon>
        <taxon>Bacillati</taxon>
        <taxon>Cyanobacteriota</taxon>
        <taxon>Cyanophyceae</taxon>
        <taxon>Oscillatoriophycideae</taxon>
        <taxon>Oscillatoriales</taxon>
        <taxon>Oscillatoriaceae</taxon>
        <taxon>Oxynema</taxon>
        <taxon>Oxynema aestuarii</taxon>
    </lineage>
</organism>
<sequence>MLDREIEFTLPKGVIDASGRLHRHGTMRPITGEDEIYVTRDRRVREEPAYATFVILSRAIVELGTLDRITPQQLEELFLADFIYLQEQFNELNQELVRFSELGEW</sequence>
<protein>
    <recommendedName>
        <fullName evidence="3">Phage tail assembly protein</fullName>
    </recommendedName>
</protein>
<accession>A0A6H1U5D7</accession>
<evidence type="ECO:0000313" key="1">
    <source>
        <dbReference type="EMBL" id="QIZ73855.1"/>
    </source>
</evidence>
<reference evidence="1 2" key="1">
    <citation type="submission" date="2020-04" db="EMBL/GenBank/DDBJ databases">
        <authorList>
            <person name="Basu S."/>
            <person name="Maruthanayagam V."/>
            <person name="Chakraborty S."/>
            <person name="Pramanik A."/>
            <person name="Mukherjee J."/>
            <person name="Brink B."/>
        </authorList>
    </citation>
    <scope>NUCLEOTIDE SEQUENCE [LARGE SCALE GENOMIC DNA]</scope>
    <source>
        <strain evidence="1 2">AP17</strain>
    </source>
</reference>